<keyword evidence="3 5" id="KW-0863">Zinc-finger</keyword>
<feature type="binding site" evidence="6">
    <location>
        <position position="51"/>
    </location>
    <ligand>
        <name>Zn(2+)</name>
        <dbReference type="ChEBI" id="CHEBI:29105"/>
    </ligand>
</feature>
<feature type="binding site" evidence="6">
    <location>
        <position position="48"/>
    </location>
    <ligand>
        <name>Zn(2+)</name>
        <dbReference type="ChEBI" id="CHEBI:29105"/>
    </ligand>
</feature>
<feature type="binding site" evidence="6">
    <location>
        <position position="10"/>
    </location>
    <ligand>
        <name>Zn(2+)</name>
        <dbReference type="ChEBI" id="CHEBI:29105"/>
    </ligand>
</feature>
<feature type="domain" description="ZAD" evidence="8">
    <location>
        <begin position="5"/>
        <end position="75"/>
    </location>
</feature>
<dbReference type="PROSITE" id="PS51915">
    <property type="entry name" value="ZAD"/>
    <property type="match status" value="1"/>
</dbReference>
<comment type="caution">
    <text evidence="9">The sequence shown here is derived from an EMBL/GenBank/DDBJ whole genome shotgun (WGS) entry which is preliminary data.</text>
</comment>
<dbReference type="SUPFAM" id="SSF57667">
    <property type="entry name" value="beta-beta-alpha zinc fingers"/>
    <property type="match status" value="3"/>
</dbReference>
<feature type="domain" description="C2H2-type" evidence="7">
    <location>
        <begin position="510"/>
        <end position="533"/>
    </location>
</feature>
<keyword evidence="2" id="KW-0677">Repeat</keyword>
<dbReference type="PROSITE" id="PS50157">
    <property type="entry name" value="ZINC_FINGER_C2H2_2"/>
    <property type="match status" value="4"/>
</dbReference>
<evidence type="ECO:0000256" key="3">
    <source>
        <dbReference type="ARBA" id="ARBA00022771"/>
    </source>
</evidence>
<feature type="domain" description="C2H2-type" evidence="7">
    <location>
        <begin position="426"/>
        <end position="448"/>
    </location>
</feature>
<dbReference type="InterPro" id="IPR012934">
    <property type="entry name" value="Znf_AD"/>
</dbReference>
<protein>
    <submittedName>
        <fullName evidence="9">Uncharacterized protein</fullName>
    </submittedName>
</protein>
<evidence type="ECO:0000313" key="10">
    <source>
        <dbReference type="Proteomes" id="UP000823941"/>
    </source>
</evidence>
<keyword evidence="1 6" id="KW-0479">Metal-binding</keyword>
<accession>A0ABQ7PX36</accession>
<sequence length="609" mass="70268">MLVINACTVCLSTAVKLFHLDCGNLRKEYNLVSGLKTTPGNGLPSYLCVECAAYVRKCKRFRDKCQRANYTLNEILHKNKEITECNIGAINRKSINLLPEVSYLDRSRASYQICKFQWTKLNRPSEPVRLSIPVIHYGETPSDPPTENTQQTVEIEVPLKKKRINKPNNNAVKEEIDQIQSCYVSFEPIDYDKKEELLNDSATVGADDEYFNDYTDDIDFEVFQCKTEAGNDDKNVDGSNLEEEYASMIPISAKEARAAVEVYNMFSTGKNKCTVCGKGYKTVKRLKVHMRMHDKHVSGVHYCELCSYYYKTEFLLKTHMTEKHLYKYVCRQCPEVNFDRTSAKQHFIWTHLQKGHKKNANWYESRPTWLSSRGGRRVKGVATLRPVRKASKLPADFLKYSTVTPQEQYQMISDRKKSKNYLESEFKCEMCFKGFREMDTYGKHMRKHDPAFAGPLQCDICKLHFKSTRYMYKHMIISHLFRYSCQMCDYTCYNKGQAQEHYRFHKNVTYKCNQCDLVFKKHSTRLTHIRIKHPSTALCNLCGHSFVSDAGLYFHKRKAHSAQEIQSSSHVATVTSSPLYCAACDVMFLSEAAFATHFGSSSNHAATNL</sequence>
<dbReference type="SUPFAM" id="SSF57716">
    <property type="entry name" value="Glucocorticoid receptor-like (DNA-binding domain)"/>
    <property type="match status" value="1"/>
</dbReference>
<feature type="domain" description="C2H2-type" evidence="7">
    <location>
        <begin position="271"/>
        <end position="298"/>
    </location>
</feature>
<dbReference type="SMART" id="SM00355">
    <property type="entry name" value="ZnF_C2H2"/>
    <property type="match status" value="9"/>
</dbReference>
<dbReference type="Gene3D" id="3.30.160.60">
    <property type="entry name" value="Classic Zinc Finger"/>
    <property type="match status" value="3"/>
</dbReference>
<evidence type="ECO:0000259" key="7">
    <source>
        <dbReference type="PROSITE" id="PS50157"/>
    </source>
</evidence>
<reference evidence="9 10" key="1">
    <citation type="submission" date="2021-06" db="EMBL/GenBank/DDBJ databases">
        <title>A haploid diamondback moth (Plutella xylostella L.) genome assembly resolves 31 chromosomes and identifies a diamide resistance mutation.</title>
        <authorList>
            <person name="Ward C.M."/>
            <person name="Perry K.D."/>
            <person name="Baker G."/>
            <person name="Powis K."/>
            <person name="Heckel D.G."/>
            <person name="Baxter S.W."/>
        </authorList>
    </citation>
    <scope>NUCLEOTIDE SEQUENCE [LARGE SCALE GENOMIC DNA]</scope>
    <source>
        <strain evidence="9 10">LV</strain>
        <tissue evidence="9">Single pupa</tissue>
    </source>
</reference>
<keyword evidence="10" id="KW-1185">Reference proteome</keyword>
<organism evidence="9 10">
    <name type="scientific">Plutella xylostella</name>
    <name type="common">Diamondback moth</name>
    <name type="synonym">Plutella maculipennis</name>
    <dbReference type="NCBI Taxonomy" id="51655"/>
    <lineage>
        <taxon>Eukaryota</taxon>
        <taxon>Metazoa</taxon>
        <taxon>Ecdysozoa</taxon>
        <taxon>Arthropoda</taxon>
        <taxon>Hexapoda</taxon>
        <taxon>Insecta</taxon>
        <taxon>Pterygota</taxon>
        <taxon>Neoptera</taxon>
        <taxon>Endopterygota</taxon>
        <taxon>Lepidoptera</taxon>
        <taxon>Glossata</taxon>
        <taxon>Ditrysia</taxon>
        <taxon>Yponomeutoidea</taxon>
        <taxon>Plutellidae</taxon>
        <taxon>Plutella</taxon>
    </lineage>
</organism>
<evidence type="ECO:0000256" key="5">
    <source>
        <dbReference type="PROSITE-ProRule" id="PRU00042"/>
    </source>
</evidence>
<dbReference type="Pfam" id="PF12874">
    <property type="entry name" value="zf-met"/>
    <property type="match status" value="2"/>
</dbReference>
<evidence type="ECO:0000256" key="6">
    <source>
        <dbReference type="PROSITE-ProRule" id="PRU01263"/>
    </source>
</evidence>
<feature type="binding site" evidence="6">
    <location>
        <position position="7"/>
    </location>
    <ligand>
        <name>Zn(2+)</name>
        <dbReference type="ChEBI" id="CHEBI:29105"/>
    </ligand>
</feature>
<dbReference type="PROSITE" id="PS00028">
    <property type="entry name" value="ZINC_FINGER_C2H2_1"/>
    <property type="match status" value="5"/>
</dbReference>
<evidence type="ECO:0000259" key="8">
    <source>
        <dbReference type="PROSITE" id="PS51915"/>
    </source>
</evidence>
<evidence type="ECO:0000256" key="2">
    <source>
        <dbReference type="ARBA" id="ARBA00022737"/>
    </source>
</evidence>
<name>A0ABQ7PX36_PLUXY</name>
<proteinExistence type="predicted"/>
<dbReference type="EMBL" id="JAHIBW010000026">
    <property type="protein sequence ID" value="KAG7297459.1"/>
    <property type="molecule type" value="Genomic_DNA"/>
</dbReference>
<dbReference type="InterPro" id="IPR013087">
    <property type="entry name" value="Znf_C2H2_type"/>
</dbReference>
<feature type="domain" description="C2H2-type" evidence="7">
    <location>
        <begin position="537"/>
        <end position="565"/>
    </location>
</feature>
<dbReference type="PANTHER" id="PTHR24409">
    <property type="entry name" value="ZINC FINGER PROTEIN 142"/>
    <property type="match status" value="1"/>
</dbReference>
<dbReference type="Pfam" id="PF13894">
    <property type="entry name" value="zf-C2H2_4"/>
    <property type="match status" value="1"/>
</dbReference>
<dbReference type="InterPro" id="IPR036236">
    <property type="entry name" value="Znf_C2H2_sf"/>
</dbReference>
<dbReference type="Proteomes" id="UP000823941">
    <property type="component" value="Chromosome 26"/>
</dbReference>
<gene>
    <name evidence="9" type="ORF">JYU34_019459</name>
</gene>
<evidence type="ECO:0000256" key="1">
    <source>
        <dbReference type="ARBA" id="ARBA00022723"/>
    </source>
</evidence>
<evidence type="ECO:0000313" key="9">
    <source>
        <dbReference type="EMBL" id="KAG7297459.1"/>
    </source>
</evidence>
<evidence type="ECO:0000256" key="4">
    <source>
        <dbReference type="ARBA" id="ARBA00022833"/>
    </source>
</evidence>
<dbReference type="PANTHER" id="PTHR24409:SF295">
    <property type="entry name" value="AZ2-RELATED"/>
    <property type="match status" value="1"/>
</dbReference>
<keyword evidence="4 6" id="KW-0862">Zinc</keyword>